<name>A0ACC2QVD9_9NEOP</name>
<keyword evidence="2" id="KW-1185">Reference proteome</keyword>
<accession>A0ACC2QVD9</accession>
<evidence type="ECO:0000313" key="2">
    <source>
        <dbReference type="Proteomes" id="UP001231649"/>
    </source>
</evidence>
<comment type="caution">
    <text evidence="1">The sequence shown here is derived from an EMBL/GenBank/DDBJ whole genome shotgun (WGS) entry which is preliminary data.</text>
</comment>
<sequence length="172" mass="19305">MFKLLVLSCLLFSCLADPFGLPSWLRESARRLRHPRGCADRGEGWRACARLNDSSALAPHGSDCSVFFYCSAQGRPACRRCPAGLHFNPQLQVCDWPSEVNCTSRPPRPPRPPRGNDTTPYPTTTDEAVSVTVTDYPTSTPEETRTYPTSTTTELPQTSDSTYRWVDYWGRK</sequence>
<organism evidence="1 2">
    <name type="scientific">Mythimna loreyi</name>
    <dbReference type="NCBI Taxonomy" id="667449"/>
    <lineage>
        <taxon>Eukaryota</taxon>
        <taxon>Metazoa</taxon>
        <taxon>Ecdysozoa</taxon>
        <taxon>Arthropoda</taxon>
        <taxon>Hexapoda</taxon>
        <taxon>Insecta</taxon>
        <taxon>Pterygota</taxon>
        <taxon>Neoptera</taxon>
        <taxon>Endopterygota</taxon>
        <taxon>Lepidoptera</taxon>
        <taxon>Glossata</taxon>
        <taxon>Ditrysia</taxon>
        <taxon>Noctuoidea</taxon>
        <taxon>Noctuidae</taxon>
        <taxon>Noctuinae</taxon>
        <taxon>Hadenini</taxon>
        <taxon>Mythimna</taxon>
    </lineage>
</organism>
<dbReference type="EMBL" id="CM056784">
    <property type="protein sequence ID" value="KAJ8724689.1"/>
    <property type="molecule type" value="Genomic_DNA"/>
</dbReference>
<evidence type="ECO:0000313" key="1">
    <source>
        <dbReference type="EMBL" id="KAJ8724689.1"/>
    </source>
</evidence>
<dbReference type="Proteomes" id="UP001231649">
    <property type="component" value="Chromosome 8"/>
</dbReference>
<proteinExistence type="predicted"/>
<protein>
    <submittedName>
        <fullName evidence="1">Uncharacterized protein</fullName>
    </submittedName>
</protein>
<reference evidence="1" key="1">
    <citation type="submission" date="2023-03" db="EMBL/GenBank/DDBJ databases">
        <title>Chromosome-level genomes of two armyworms, Mythimna separata and Mythimna loreyi, provide insights into the biosynthesis and reception of sex pheromones.</title>
        <authorList>
            <person name="Zhao H."/>
        </authorList>
    </citation>
    <scope>NUCLEOTIDE SEQUENCE</scope>
    <source>
        <strain evidence="1">BeijingLab</strain>
    </source>
</reference>
<gene>
    <name evidence="1" type="ORF">PYW08_016163</name>
</gene>